<reference evidence="1 2" key="1">
    <citation type="journal article" date="2022" name="Plant J.">
        <title>Chromosome-level genome of Camellia lanceoleosa provides a valuable resource for understanding genome evolution and self-incompatibility.</title>
        <authorList>
            <person name="Gong W."/>
            <person name="Xiao S."/>
            <person name="Wang L."/>
            <person name="Liao Z."/>
            <person name="Chang Y."/>
            <person name="Mo W."/>
            <person name="Hu G."/>
            <person name="Li W."/>
            <person name="Zhao G."/>
            <person name="Zhu H."/>
            <person name="Hu X."/>
            <person name="Ji K."/>
            <person name="Xiang X."/>
            <person name="Song Q."/>
            <person name="Yuan D."/>
            <person name="Jin S."/>
            <person name="Zhang L."/>
        </authorList>
    </citation>
    <scope>NUCLEOTIDE SEQUENCE [LARGE SCALE GENOMIC DNA]</scope>
    <source>
        <strain evidence="1">SQ_2022a</strain>
    </source>
</reference>
<accession>A0ACC0I1N4</accession>
<proteinExistence type="predicted"/>
<evidence type="ECO:0000313" key="1">
    <source>
        <dbReference type="EMBL" id="KAI8018630.1"/>
    </source>
</evidence>
<evidence type="ECO:0000313" key="2">
    <source>
        <dbReference type="Proteomes" id="UP001060215"/>
    </source>
</evidence>
<dbReference type="Proteomes" id="UP001060215">
    <property type="component" value="Chromosome 2"/>
</dbReference>
<gene>
    <name evidence="1" type="ORF">LOK49_LG04G02151</name>
</gene>
<organism evidence="1 2">
    <name type="scientific">Camellia lanceoleosa</name>
    <dbReference type="NCBI Taxonomy" id="1840588"/>
    <lineage>
        <taxon>Eukaryota</taxon>
        <taxon>Viridiplantae</taxon>
        <taxon>Streptophyta</taxon>
        <taxon>Embryophyta</taxon>
        <taxon>Tracheophyta</taxon>
        <taxon>Spermatophyta</taxon>
        <taxon>Magnoliopsida</taxon>
        <taxon>eudicotyledons</taxon>
        <taxon>Gunneridae</taxon>
        <taxon>Pentapetalae</taxon>
        <taxon>asterids</taxon>
        <taxon>Ericales</taxon>
        <taxon>Theaceae</taxon>
        <taxon>Camellia</taxon>
    </lineage>
</organism>
<comment type="caution">
    <text evidence="1">The sequence shown here is derived from an EMBL/GenBank/DDBJ whole genome shotgun (WGS) entry which is preliminary data.</text>
</comment>
<name>A0ACC0I1N4_9ERIC</name>
<sequence length="137" mass="15409">MFFLNQSQIFIANRNINYPRLQNQITTDTLAQTHPHQRPKTIHKANLPEATSIRPKPARPDTGALLTEAADPSTPEPNPRKTIHLKHNLIQGKAEQKGLPHCTNCTEATEAEARQSRSQAEQLQRMANKAKQTPLLH</sequence>
<dbReference type="EMBL" id="CM045759">
    <property type="protein sequence ID" value="KAI8018630.1"/>
    <property type="molecule type" value="Genomic_DNA"/>
</dbReference>
<keyword evidence="2" id="KW-1185">Reference proteome</keyword>
<protein>
    <submittedName>
        <fullName evidence="1">Uncharacterized protein</fullName>
    </submittedName>
</protein>